<dbReference type="PATRIC" id="fig|999408.3.peg.4231"/>
<dbReference type="SUPFAM" id="SSF46785">
    <property type="entry name" value="Winged helix' DNA-binding domain"/>
    <property type="match status" value="1"/>
</dbReference>
<dbReference type="InterPro" id="IPR036390">
    <property type="entry name" value="WH_DNA-bd_sf"/>
</dbReference>
<dbReference type="EMBL" id="AGYR01000042">
    <property type="protein sequence ID" value="ENZ11604.1"/>
    <property type="molecule type" value="Genomic_DNA"/>
</dbReference>
<organism evidence="1 2">
    <name type="scientific">[Clostridium] clostridioforme 90A8</name>
    <dbReference type="NCBI Taxonomy" id="999408"/>
    <lineage>
        <taxon>Bacteria</taxon>
        <taxon>Bacillati</taxon>
        <taxon>Bacillota</taxon>
        <taxon>Clostridia</taxon>
        <taxon>Lachnospirales</taxon>
        <taxon>Lachnospiraceae</taxon>
        <taxon>Enterocloster</taxon>
    </lineage>
</organism>
<gene>
    <name evidence="1" type="ORF">HMPREF1090_03959</name>
</gene>
<dbReference type="HOGENOM" id="CLU_168116_0_0_9"/>
<dbReference type="Pfam" id="PF01475">
    <property type="entry name" value="FUR"/>
    <property type="match status" value="1"/>
</dbReference>
<protein>
    <recommendedName>
        <fullName evidence="3">Fur family transcriptional regulator, ferric uptake regulator</fullName>
    </recommendedName>
</protein>
<evidence type="ECO:0000313" key="1">
    <source>
        <dbReference type="EMBL" id="ENZ11604.1"/>
    </source>
</evidence>
<accession>A0A0E2H6L6</accession>
<dbReference type="InterPro" id="IPR002481">
    <property type="entry name" value="FUR"/>
</dbReference>
<dbReference type="RefSeq" id="WP_002588094.1">
    <property type="nucleotide sequence ID" value="NZ_KB850981.1"/>
</dbReference>
<proteinExistence type="predicted"/>
<dbReference type="GO" id="GO:0003700">
    <property type="term" value="F:DNA-binding transcription factor activity"/>
    <property type="evidence" value="ECO:0007669"/>
    <property type="project" value="InterPro"/>
</dbReference>
<dbReference type="GeneID" id="57961747"/>
<dbReference type="Proteomes" id="UP000013085">
    <property type="component" value="Unassembled WGS sequence"/>
</dbReference>
<name>A0A0E2H6L6_9FIRM</name>
<sequence>MWQKEQVIDEFQKRGMRITQQRRMLLDVILEGNWTNCKEIFYEARKRDTKLGMATVYRTVSTLEEIGVLTRSYQYSFVSDKEEDIRSRENN</sequence>
<evidence type="ECO:0008006" key="3">
    <source>
        <dbReference type="Google" id="ProtNLM"/>
    </source>
</evidence>
<dbReference type="AlphaFoldDB" id="A0A0E2H6L6"/>
<evidence type="ECO:0000313" key="2">
    <source>
        <dbReference type="Proteomes" id="UP000013085"/>
    </source>
</evidence>
<reference evidence="1 2" key="1">
    <citation type="submission" date="2013-01" db="EMBL/GenBank/DDBJ databases">
        <title>The Genome Sequence of Clostridium clostridioforme 90A8.</title>
        <authorList>
            <consortium name="The Broad Institute Genome Sequencing Platform"/>
            <person name="Earl A."/>
            <person name="Ward D."/>
            <person name="Feldgarden M."/>
            <person name="Gevers D."/>
            <person name="Courvalin P."/>
            <person name="Lambert T."/>
            <person name="Walker B."/>
            <person name="Young S.K."/>
            <person name="Zeng Q."/>
            <person name="Gargeya S."/>
            <person name="Fitzgerald M."/>
            <person name="Haas B."/>
            <person name="Abouelleil A."/>
            <person name="Alvarado L."/>
            <person name="Arachchi H.M."/>
            <person name="Berlin A.M."/>
            <person name="Chapman S.B."/>
            <person name="Dewar J."/>
            <person name="Goldberg J."/>
            <person name="Griggs A."/>
            <person name="Gujja S."/>
            <person name="Hansen M."/>
            <person name="Howarth C."/>
            <person name="Imamovic A."/>
            <person name="Larimer J."/>
            <person name="McCowan C."/>
            <person name="Murphy C."/>
            <person name="Neiman D."/>
            <person name="Pearson M."/>
            <person name="Priest M."/>
            <person name="Roberts A."/>
            <person name="Saif S."/>
            <person name="Shea T."/>
            <person name="Sisk P."/>
            <person name="Sykes S."/>
            <person name="Wortman J."/>
            <person name="Nusbaum C."/>
            <person name="Birren B."/>
        </authorList>
    </citation>
    <scope>NUCLEOTIDE SEQUENCE [LARGE SCALE GENOMIC DNA]</scope>
    <source>
        <strain evidence="1 2">90A8</strain>
    </source>
</reference>
<dbReference type="Gene3D" id="1.10.10.10">
    <property type="entry name" value="Winged helix-like DNA-binding domain superfamily/Winged helix DNA-binding domain"/>
    <property type="match status" value="1"/>
</dbReference>
<comment type="caution">
    <text evidence="1">The sequence shown here is derived from an EMBL/GenBank/DDBJ whole genome shotgun (WGS) entry which is preliminary data.</text>
</comment>
<dbReference type="InterPro" id="IPR036388">
    <property type="entry name" value="WH-like_DNA-bd_sf"/>
</dbReference>